<accession>A0A354LZS4</accession>
<reference evidence="1 2" key="1">
    <citation type="journal article" date="2018" name="Nat. Biotechnol.">
        <title>A standardized bacterial taxonomy based on genome phylogeny substantially revises the tree of life.</title>
        <authorList>
            <person name="Parks D.H."/>
            <person name="Chuvochina M."/>
            <person name="Waite D.W."/>
            <person name="Rinke C."/>
            <person name="Skarshewski A."/>
            <person name="Chaumeil P.A."/>
            <person name="Hugenholtz P."/>
        </authorList>
    </citation>
    <scope>NUCLEOTIDE SEQUENCE [LARGE SCALE GENOMIC DNA]</scope>
    <source>
        <strain evidence="1">UBA11482</strain>
    </source>
</reference>
<evidence type="ECO:0000313" key="2">
    <source>
        <dbReference type="Proteomes" id="UP000262954"/>
    </source>
</evidence>
<feature type="non-terminal residue" evidence="1">
    <location>
        <position position="202"/>
    </location>
</feature>
<proteinExistence type="predicted"/>
<gene>
    <name evidence="1" type="ORF">DDY73_02045</name>
</gene>
<dbReference type="AlphaFoldDB" id="A0A354LZS4"/>
<sequence length="202" mass="23569">MACTIGEERTFYVGAIKKYTMFGIVQNEYRKMLNEINNGEAQVYFSMNQIKTLLTETCIYFNEEYTENEVELPIEAAVIMEYIVKLKCNEIPLQKYTAEVIRAATFPMPTFASEGEYVLSTEQKINLDENYIFEKELTTIDIYFVFDKNVCLSKMMYVFKTVDEKSYYTFVLFLNQNEVSRLARSSGWSTMEQNTGTTKTCK</sequence>
<organism evidence="1 2">
    <name type="scientific">Coprobacter fastidiosus</name>
    <dbReference type="NCBI Taxonomy" id="1099853"/>
    <lineage>
        <taxon>Bacteria</taxon>
        <taxon>Pseudomonadati</taxon>
        <taxon>Bacteroidota</taxon>
        <taxon>Bacteroidia</taxon>
        <taxon>Bacteroidales</taxon>
        <taxon>Barnesiellaceae</taxon>
        <taxon>Coprobacter</taxon>
    </lineage>
</organism>
<comment type="caution">
    <text evidence="1">The sequence shown here is derived from an EMBL/GenBank/DDBJ whole genome shotgun (WGS) entry which is preliminary data.</text>
</comment>
<evidence type="ECO:0000313" key="1">
    <source>
        <dbReference type="EMBL" id="HBJ07763.1"/>
    </source>
</evidence>
<dbReference type="Proteomes" id="UP000262954">
    <property type="component" value="Unassembled WGS sequence"/>
</dbReference>
<dbReference type="EMBL" id="DNWC01000032">
    <property type="protein sequence ID" value="HBJ07763.1"/>
    <property type="molecule type" value="Genomic_DNA"/>
</dbReference>
<name>A0A354LZS4_9BACT</name>
<protein>
    <submittedName>
        <fullName evidence="1">Uncharacterized protein</fullName>
    </submittedName>
</protein>